<gene>
    <name evidence="9" type="ORF">CYY_004960</name>
</gene>
<evidence type="ECO:0008006" key="11">
    <source>
        <dbReference type="Google" id="ProtNLM"/>
    </source>
</evidence>
<dbReference type="PANTHER" id="PTHR19346:SF4">
    <property type="entry name" value="SUGAR PHOSPHATE TRANSPORTER DOMAIN-CONTAINING PROTEIN"/>
    <property type="match status" value="1"/>
</dbReference>
<dbReference type="InterPro" id="IPR009262">
    <property type="entry name" value="SLC35_F1/F2/F6"/>
</dbReference>
<feature type="transmembrane region" description="Helical" evidence="8">
    <location>
        <begin position="299"/>
        <end position="320"/>
    </location>
</feature>
<comment type="subcellular location">
    <subcellularLocation>
        <location evidence="1">Membrane</location>
        <topology evidence="1">Multi-pass membrane protein</topology>
    </subcellularLocation>
</comment>
<dbReference type="PANTHER" id="PTHR19346">
    <property type="entry name" value="SUGAR PHOSPHATE TRANSPORTER DOMAIN-CONTAINING PROTEIN"/>
    <property type="match status" value="1"/>
</dbReference>
<keyword evidence="4 8" id="KW-0812">Transmembrane</keyword>
<evidence type="ECO:0000256" key="3">
    <source>
        <dbReference type="ARBA" id="ARBA00022448"/>
    </source>
</evidence>
<feature type="transmembrane region" description="Helical" evidence="8">
    <location>
        <begin position="361"/>
        <end position="380"/>
    </location>
</feature>
<protein>
    <recommendedName>
        <fullName evidence="11">EamA domain-containing protein</fullName>
    </recommendedName>
</protein>
<keyword evidence="3" id="KW-0813">Transport</keyword>
<evidence type="ECO:0000313" key="10">
    <source>
        <dbReference type="Proteomes" id="UP000695562"/>
    </source>
</evidence>
<dbReference type="GO" id="GO:0022857">
    <property type="term" value="F:transmembrane transporter activity"/>
    <property type="evidence" value="ECO:0007669"/>
    <property type="project" value="InterPro"/>
</dbReference>
<feature type="transmembrane region" description="Helical" evidence="8">
    <location>
        <begin position="111"/>
        <end position="131"/>
    </location>
</feature>
<feature type="region of interest" description="Disordered" evidence="7">
    <location>
        <begin position="1"/>
        <end position="25"/>
    </location>
</feature>
<evidence type="ECO:0000256" key="6">
    <source>
        <dbReference type="ARBA" id="ARBA00023136"/>
    </source>
</evidence>
<comment type="caution">
    <text evidence="9">The sequence shown here is derived from an EMBL/GenBank/DDBJ whole genome shotgun (WGS) entry which is preliminary data.</text>
</comment>
<dbReference type="InterPro" id="IPR037185">
    <property type="entry name" value="EmrE-like"/>
</dbReference>
<feature type="compositionally biased region" description="Basic and acidic residues" evidence="7">
    <location>
        <begin position="416"/>
        <end position="427"/>
    </location>
</feature>
<keyword evidence="5 8" id="KW-1133">Transmembrane helix</keyword>
<dbReference type="Pfam" id="PF06027">
    <property type="entry name" value="SLC35F"/>
    <property type="match status" value="1"/>
</dbReference>
<dbReference type="EMBL" id="AJWJ01000186">
    <property type="protein sequence ID" value="KAF2073727.1"/>
    <property type="molecule type" value="Genomic_DNA"/>
</dbReference>
<feature type="transmembrane region" description="Helical" evidence="8">
    <location>
        <begin position="267"/>
        <end position="287"/>
    </location>
</feature>
<keyword evidence="10" id="KW-1185">Reference proteome</keyword>
<organism evidence="9 10">
    <name type="scientific">Polysphondylium violaceum</name>
    <dbReference type="NCBI Taxonomy" id="133409"/>
    <lineage>
        <taxon>Eukaryota</taxon>
        <taxon>Amoebozoa</taxon>
        <taxon>Evosea</taxon>
        <taxon>Eumycetozoa</taxon>
        <taxon>Dictyostelia</taxon>
        <taxon>Dictyosteliales</taxon>
        <taxon>Dictyosteliaceae</taxon>
        <taxon>Polysphondylium</taxon>
    </lineage>
</organism>
<dbReference type="Gene3D" id="1.10.3730.20">
    <property type="match status" value="1"/>
</dbReference>
<evidence type="ECO:0000256" key="4">
    <source>
        <dbReference type="ARBA" id="ARBA00022692"/>
    </source>
</evidence>
<dbReference type="GO" id="GO:0016020">
    <property type="term" value="C:membrane"/>
    <property type="evidence" value="ECO:0007669"/>
    <property type="project" value="UniProtKB-SubCell"/>
</dbReference>
<accession>A0A8J4V4N8</accession>
<sequence>MEAIKSPSPIPPSSSFLFSPSPQNLKKSREPLAKVYSTPKIQVSLKDVELETIEKEKNDKQIELEEIQDEKKSFFKRFLGIFIIIAVAFFMSTSSEFSEFIVNGNYPKPFMLIYFGTLFNILSVPIELIVLKVKRSKLKKTGAEPTESLFREYYNQFGIKYEDNVKFGMTIKKFLIVTVLLTILFVALNYIWLKALPMTQVSTSNALFQSATIFVFFFSIFILKEKVTILKVVPIVLFMAGVVGITIADSNKSDKDEEYPNSTLGDILMIVVAVCWALYEVLTTKFFGQANRTVVNTYIAVQSITCFVLGIPVLIILHFTGVETLALPSGKVFGYICINSLVGFLLNYLINWGLSVTSPLFVRSGELMTIPATFLFDVIFKNMSVNLLSLPGFVLIILGFILSLYVENRHLKQQAKKDKLDRMEKKKAQQQMDLDEKEGNGKENEIPLEMQA</sequence>
<dbReference type="OrthoDB" id="18137at2759"/>
<feature type="transmembrane region" description="Helical" evidence="8">
    <location>
        <begin position="174"/>
        <end position="193"/>
    </location>
</feature>
<name>A0A8J4V4N8_9MYCE</name>
<feature type="transmembrane region" description="Helical" evidence="8">
    <location>
        <begin position="230"/>
        <end position="247"/>
    </location>
</feature>
<evidence type="ECO:0000313" key="9">
    <source>
        <dbReference type="EMBL" id="KAF2073727.1"/>
    </source>
</evidence>
<evidence type="ECO:0000256" key="7">
    <source>
        <dbReference type="SAM" id="MobiDB-lite"/>
    </source>
</evidence>
<feature type="transmembrane region" description="Helical" evidence="8">
    <location>
        <begin position="332"/>
        <end position="349"/>
    </location>
</feature>
<keyword evidence="6 8" id="KW-0472">Membrane</keyword>
<dbReference type="SUPFAM" id="SSF103481">
    <property type="entry name" value="Multidrug resistance efflux transporter EmrE"/>
    <property type="match status" value="1"/>
</dbReference>
<feature type="transmembrane region" description="Helical" evidence="8">
    <location>
        <begin position="386"/>
        <end position="406"/>
    </location>
</feature>
<dbReference type="Proteomes" id="UP000695562">
    <property type="component" value="Unassembled WGS sequence"/>
</dbReference>
<evidence type="ECO:0000256" key="5">
    <source>
        <dbReference type="ARBA" id="ARBA00022989"/>
    </source>
</evidence>
<evidence type="ECO:0000256" key="8">
    <source>
        <dbReference type="SAM" id="Phobius"/>
    </source>
</evidence>
<feature type="transmembrane region" description="Helical" evidence="8">
    <location>
        <begin position="74"/>
        <end position="91"/>
    </location>
</feature>
<feature type="transmembrane region" description="Helical" evidence="8">
    <location>
        <begin position="205"/>
        <end position="223"/>
    </location>
</feature>
<feature type="region of interest" description="Disordered" evidence="7">
    <location>
        <begin position="416"/>
        <end position="452"/>
    </location>
</feature>
<dbReference type="InterPro" id="IPR026505">
    <property type="entry name" value="Solute_c_fam_35_mem_F3/F4"/>
</dbReference>
<proteinExistence type="inferred from homology"/>
<comment type="similarity">
    <text evidence="2">Belongs to the SLC35F solute transporter family.</text>
</comment>
<feature type="compositionally biased region" description="Low complexity" evidence="7">
    <location>
        <begin position="13"/>
        <end position="22"/>
    </location>
</feature>
<dbReference type="AlphaFoldDB" id="A0A8J4V4N8"/>
<evidence type="ECO:0000256" key="1">
    <source>
        <dbReference type="ARBA" id="ARBA00004141"/>
    </source>
</evidence>
<evidence type="ECO:0000256" key="2">
    <source>
        <dbReference type="ARBA" id="ARBA00007863"/>
    </source>
</evidence>
<reference evidence="9" key="1">
    <citation type="submission" date="2020-01" db="EMBL/GenBank/DDBJ databases">
        <title>Development of genomics and gene disruption for Polysphondylium violaceum indicates a role for the polyketide synthase stlB in stalk morphogenesis.</title>
        <authorList>
            <person name="Narita B."/>
            <person name="Kawabe Y."/>
            <person name="Kin K."/>
            <person name="Saito T."/>
            <person name="Gibbs R."/>
            <person name="Kuspa A."/>
            <person name="Muzny D."/>
            <person name="Queller D."/>
            <person name="Richards S."/>
            <person name="Strassman J."/>
            <person name="Sucgang R."/>
            <person name="Worley K."/>
            <person name="Schaap P."/>
        </authorList>
    </citation>
    <scope>NUCLEOTIDE SEQUENCE</scope>
    <source>
        <strain evidence="9">QSvi11</strain>
    </source>
</reference>